<evidence type="ECO:0000256" key="1">
    <source>
        <dbReference type="SAM" id="Coils"/>
    </source>
</evidence>
<dbReference type="EMBL" id="JAOPGA020001008">
    <property type="protein sequence ID" value="KAL0483970.1"/>
    <property type="molecule type" value="Genomic_DNA"/>
</dbReference>
<keyword evidence="2" id="KW-0472">Membrane</keyword>
<comment type="caution">
    <text evidence="3">The sequence shown here is derived from an EMBL/GenBank/DDBJ whole genome shotgun (WGS) entry which is preliminary data.</text>
</comment>
<dbReference type="Gene3D" id="1.20.920.60">
    <property type="match status" value="1"/>
</dbReference>
<keyword evidence="2" id="KW-1133">Transmembrane helix</keyword>
<keyword evidence="1" id="KW-0175">Coiled coil</keyword>
<evidence type="ECO:0000313" key="4">
    <source>
        <dbReference type="Proteomes" id="UP001431209"/>
    </source>
</evidence>
<feature type="coiled-coil region" evidence="1">
    <location>
        <begin position="367"/>
        <end position="394"/>
    </location>
</feature>
<evidence type="ECO:0000256" key="2">
    <source>
        <dbReference type="SAM" id="Phobius"/>
    </source>
</evidence>
<proteinExistence type="predicted"/>
<evidence type="ECO:0000313" key="3">
    <source>
        <dbReference type="EMBL" id="KAL0483970.1"/>
    </source>
</evidence>
<gene>
    <name evidence="3" type="ORF">AKO1_004648</name>
</gene>
<reference evidence="3 4" key="1">
    <citation type="submission" date="2024-03" db="EMBL/GenBank/DDBJ databases">
        <title>The Acrasis kona genome and developmental transcriptomes reveal deep origins of eukaryotic multicellular pathways.</title>
        <authorList>
            <person name="Sheikh S."/>
            <person name="Fu C.-J."/>
            <person name="Brown M.W."/>
            <person name="Baldauf S.L."/>
        </authorList>
    </citation>
    <scope>NUCLEOTIDE SEQUENCE [LARGE SCALE GENOMIC DNA]</scope>
    <source>
        <strain evidence="3 4">ATCC MYA-3509</strain>
    </source>
</reference>
<dbReference type="AlphaFoldDB" id="A0AAW2Z3N6"/>
<sequence>MDTSSRLYNSFNNTKAETKINAGIFTQINSDVSAASYQISQDNQLQISADFSKSNKQGLCFTPSISAPGVQIFVMFNFPFILPSGVASEIWLQSSSNKRKVSSRVEFRSDATQNFIVTTGGTVTNVNSVKLSANTNYLMLGAVDSDVGQYGSQLVDVKNKVISEGYSYLTDGDLISDLITEKVYICVSLTNLVVSRDGKQSSATNNASISVVYYGSQNLGTAGALNPRPNALPNNTGMIVGIVLGVVFGCCLLALIIMVIILVVIGCTRKRKPDVEEQNEYTNVPSPASPPASPIELVDVERHQEPEPIVVVVDEERPKVPEPEPEPVVIVEPEPVVIVEPELVVAAAVVKKSEVVLDVEKNLQNISEEAKMVLEDMKVNIERSREEVSKIKQVTLSEILAGNGEGVNTLVMKSVLLLMGDPISSLVDWNHVKRAAKKGKGLLKRVLEFDATSDVVSNDNFTLARAEIDGLTYTECLMKGSLPVAILWSFIDVSLDLRRKAESLIEMSKK</sequence>
<accession>A0AAW2Z3N6</accession>
<organism evidence="3 4">
    <name type="scientific">Acrasis kona</name>
    <dbReference type="NCBI Taxonomy" id="1008807"/>
    <lineage>
        <taxon>Eukaryota</taxon>
        <taxon>Discoba</taxon>
        <taxon>Heterolobosea</taxon>
        <taxon>Tetramitia</taxon>
        <taxon>Eutetramitia</taxon>
        <taxon>Acrasidae</taxon>
        <taxon>Acrasis</taxon>
    </lineage>
</organism>
<keyword evidence="4" id="KW-1185">Reference proteome</keyword>
<keyword evidence="2" id="KW-0812">Transmembrane</keyword>
<dbReference type="Proteomes" id="UP001431209">
    <property type="component" value="Unassembled WGS sequence"/>
</dbReference>
<name>A0AAW2Z3N6_9EUKA</name>
<protein>
    <submittedName>
        <fullName evidence="3">Uncharacterized protein</fullName>
    </submittedName>
</protein>
<feature type="transmembrane region" description="Helical" evidence="2">
    <location>
        <begin position="238"/>
        <end position="265"/>
    </location>
</feature>